<dbReference type="AlphaFoldDB" id="A0AB37Z5P2"/>
<feature type="transmembrane region" description="Helical" evidence="7">
    <location>
        <begin position="68"/>
        <end position="85"/>
    </location>
</feature>
<comment type="subcellular location">
    <subcellularLocation>
        <location evidence="1">Cell membrane</location>
        <topology evidence="1">Multi-pass membrane protein</topology>
    </subcellularLocation>
</comment>
<dbReference type="Pfam" id="PF13515">
    <property type="entry name" value="FUSC_2"/>
    <property type="match status" value="1"/>
</dbReference>
<feature type="transmembrane region" description="Helical" evidence="7">
    <location>
        <begin position="492"/>
        <end position="509"/>
    </location>
</feature>
<feature type="transmembrane region" description="Helical" evidence="7">
    <location>
        <begin position="515"/>
        <end position="537"/>
    </location>
</feature>
<dbReference type="NCBIfam" id="TIGR01666">
    <property type="entry name" value="YCCS"/>
    <property type="match status" value="1"/>
</dbReference>
<dbReference type="NCBIfam" id="TIGR01667">
    <property type="entry name" value="YCCS_YHFK"/>
    <property type="match status" value="1"/>
</dbReference>
<evidence type="ECO:0000259" key="8">
    <source>
        <dbReference type="Pfam" id="PF12805"/>
    </source>
</evidence>
<feature type="domain" description="Integral membrane bound transporter" evidence="9">
    <location>
        <begin position="412"/>
        <end position="529"/>
    </location>
</feature>
<feature type="transmembrane region" description="Helical" evidence="7">
    <location>
        <begin position="91"/>
        <end position="109"/>
    </location>
</feature>
<dbReference type="PANTHER" id="PTHR30509:SF8">
    <property type="entry name" value="INNER MEMBRANE PROTEIN YCCS"/>
    <property type="match status" value="1"/>
</dbReference>
<keyword evidence="3 7" id="KW-0812">Transmembrane</keyword>
<feature type="transmembrane region" description="Helical" evidence="7">
    <location>
        <begin position="468"/>
        <end position="485"/>
    </location>
</feature>
<feature type="transmembrane region" description="Helical" evidence="7">
    <location>
        <begin position="116"/>
        <end position="134"/>
    </location>
</feature>
<evidence type="ECO:0000256" key="4">
    <source>
        <dbReference type="ARBA" id="ARBA00022989"/>
    </source>
</evidence>
<feature type="domain" description="Integral membrane protein YccS N-terminal" evidence="8">
    <location>
        <begin position="71"/>
        <end position="354"/>
    </location>
</feature>
<proteinExistence type="inferred from homology"/>
<evidence type="ECO:0000256" key="1">
    <source>
        <dbReference type="ARBA" id="ARBA00004651"/>
    </source>
</evidence>
<evidence type="ECO:0000256" key="2">
    <source>
        <dbReference type="ARBA" id="ARBA00022475"/>
    </source>
</evidence>
<dbReference type="EMBL" id="FMTL01000001">
    <property type="protein sequence ID" value="SCW47429.1"/>
    <property type="molecule type" value="Genomic_DNA"/>
</dbReference>
<dbReference type="InterPro" id="IPR010019">
    <property type="entry name" value="Integral_membrane_YccS"/>
</dbReference>
<name>A0AB37Z5P2_9PSED</name>
<evidence type="ECO:0000256" key="5">
    <source>
        <dbReference type="ARBA" id="ARBA00023136"/>
    </source>
</evidence>
<keyword evidence="11" id="KW-1185">Reference proteome</keyword>
<organism evidence="10 11">
    <name type="scientific">Pseudomonas peli</name>
    <dbReference type="NCBI Taxonomy" id="592361"/>
    <lineage>
        <taxon>Bacteria</taxon>
        <taxon>Pseudomonadati</taxon>
        <taxon>Pseudomonadota</taxon>
        <taxon>Gammaproteobacteria</taxon>
        <taxon>Pseudomonadales</taxon>
        <taxon>Pseudomonadaceae</taxon>
        <taxon>Pseudomonas</taxon>
    </lineage>
</organism>
<dbReference type="InterPro" id="IPR032692">
    <property type="entry name" value="YccS_N"/>
</dbReference>
<evidence type="ECO:0000256" key="3">
    <source>
        <dbReference type="ARBA" id="ARBA00022692"/>
    </source>
</evidence>
<dbReference type="InterPro" id="IPR010020">
    <property type="entry name" value="Integral_membrane_YCCS_YHJK"/>
</dbReference>
<dbReference type="PANTHER" id="PTHR30509">
    <property type="entry name" value="P-HYDROXYBENZOIC ACID EFFLUX PUMP SUBUNIT-RELATED"/>
    <property type="match status" value="1"/>
</dbReference>
<accession>A0AB37Z5P2</accession>
<dbReference type="RefSeq" id="WP_090249997.1">
    <property type="nucleotide sequence ID" value="NZ_FMTL01000001.1"/>
</dbReference>
<dbReference type="InterPro" id="IPR049453">
    <property type="entry name" value="Memb_transporter_dom"/>
</dbReference>
<protein>
    <submittedName>
        <fullName evidence="10">TIGR01666 family membrane protein</fullName>
    </submittedName>
</protein>
<dbReference type="GO" id="GO:0005886">
    <property type="term" value="C:plasma membrane"/>
    <property type="evidence" value="ECO:0007669"/>
    <property type="project" value="UniProtKB-SubCell"/>
</dbReference>
<feature type="transmembrane region" description="Helical" evidence="7">
    <location>
        <begin position="444"/>
        <end position="462"/>
    </location>
</feature>
<comment type="caution">
    <text evidence="10">The sequence shown here is derived from an EMBL/GenBank/DDBJ whole genome shotgun (WGS) entry which is preliminary data.</text>
</comment>
<reference evidence="10 11" key="1">
    <citation type="submission" date="2016-10" db="EMBL/GenBank/DDBJ databases">
        <authorList>
            <person name="Varghese N."/>
            <person name="Submissions S."/>
        </authorList>
    </citation>
    <scope>NUCLEOTIDE SEQUENCE [LARGE SCALE GENOMIC DNA]</scope>
    <source>
        <strain evidence="10 11">DSM 17833</strain>
    </source>
</reference>
<evidence type="ECO:0000259" key="9">
    <source>
        <dbReference type="Pfam" id="PF13515"/>
    </source>
</evidence>
<gene>
    <name evidence="10" type="ORF">SAMN05216370_1482</name>
</gene>
<evidence type="ECO:0000256" key="7">
    <source>
        <dbReference type="SAM" id="Phobius"/>
    </source>
</evidence>
<keyword evidence="4 7" id="KW-1133">Transmembrane helix</keyword>
<keyword evidence="2" id="KW-1003">Cell membrane</keyword>
<feature type="transmembrane region" description="Helical" evidence="7">
    <location>
        <begin position="149"/>
        <end position="169"/>
    </location>
</feature>
<keyword evidence="5 7" id="KW-0472">Membrane</keyword>
<evidence type="ECO:0000313" key="11">
    <source>
        <dbReference type="Proteomes" id="UP000242418"/>
    </source>
</evidence>
<evidence type="ECO:0000313" key="10">
    <source>
        <dbReference type="EMBL" id="SCW47429.1"/>
    </source>
</evidence>
<evidence type="ECO:0000256" key="6">
    <source>
        <dbReference type="ARBA" id="ARBA00043993"/>
    </source>
</evidence>
<sequence length="725" mass="80469">MPSTALRHSLRRLWAQDKFSYSLRVFIALSGALLLCWSQGWMHALIPLFLGVIASALAETDESWQGRVVALLVTLGCFSVAAYAVEFLFPYPWLFVCALALSSFALTMLGALGERYATLGAATLILAVYSMIGVEQRGGAAGLWQEPLLLVAGAAWYGLLSVLWNALFANQPVQHSLARLFRELGQYLTLKAALFEPLRQLDVEERRLALAKQNGRVVAALNAAKEIILHRVGNGRPGPKVSRYLKLYFLAQDIHERASSSHYPYNELAEAFFHSDVLFRCQRLLRLHGEACQRLAQAIELRQPFEYRELCRQALDDLHDSLEHLRVQSNPAWRHLLRSLGALAGNLRSLDTLLGNASNPDAMAEQQDSSLLDREPHSLKDVWERLRLQLTPTSLLFRHALRLSIALAAGYGVLHWIHPTQGYWILLTTLFVCQPNYGATRLKLVQRISGTVLGLLLGWALFDLFPNPLVQALFAVVAGVVFFALRSSRYTLATAAITLLVLFCFNQVGDGYGLFIPRLVDTLLGSMIAGLAVLLILPDWQGRRLNRLLASTLSCNSRYLQQIIAQYANGKRDDLAYRLARRNAHNADATLSTTLGNMLMEPGHFRKEADIGFRFLVLSHTLLSYLSGLGAHRGETSLSGSDNPLLASASRLAASLDEIASCLSDDRTVAIYSDAEEQLASALETLSEDLDDQQRLVQTQLALICRQLGPLRTLASHLQKRQPEA</sequence>
<comment type="similarity">
    <text evidence="6">Belongs to the YccS/YhfK family.</text>
</comment>
<dbReference type="Proteomes" id="UP000242418">
    <property type="component" value="Unassembled WGS sequence"/>
</dbReference>
<feature type="transmembrane region" description="Helical" evidence="7">
    <location>
        <begin position="21"/>
        <end position="38"/>
    </location>
</feature>
<dbReference type="Pfam" id="PF12805">
    <property type="entry name" value="FUSC-like"/>
    <property type="match status" value="1"/>
</dbReference>